<keyword evidence="8" id="KW-1185">Reference proteome</keyword>
<dbReference type="GO" id="GO:0016787">
    <property type="term" value="F:hydrolase activity"/>
    <property type="evidence" value="ECO:0007669"/>
    <property type="project" value="TreeGrafter"/>
</dbReference>
<sequence>MAPISFLIACLLAFTLEIFFSPPVSSSASLLSNSKYSSSMKDLIKLGEGCVNHPEDVSVVVRNGALYTATRDGWVKYFILQNETLVNWKHIDSNTFLGITTTKEGDVIVCDTEKGLLKVSEAGVEVLDPNVRFTNDVIEASDGSLYFTVSSKKYTPAEYYKDLVEGKPHGQLLKYDPELEETIVLHEGFYFANGVALSKDENFVVVCESWKFRCRRYWLKGPRQGRLESFIEHLPGGPDNINLAPDGSFWVALIKMNQTGVRAIQSCPDKWKLLQAYPELINLLIPLGNDAGARIVKVDTHGKIIMDFNDPNATYISFVTSAVEFEDNLYMASIQSKFVGKLPLNTPEAELAPKATI</sequence>
<dbReference type="PANTHER" id="PTHR10426:SF68">
    <property type="entry name" value="OS07G0614000 PROTEIN"/>
    <property type="match status" value="1"/>
</dbReference>
<name>A0AAP0LWZ6_9ROSI</name>
<dbReference type="Pfam" id="PF03088">
    <property type="entry name" value="Str_synth"/>
    <property type="match status" value="1"/>
</dbReference>
<dbReference type="Proteomes" id="UP001428341">
    <property type="component" value="Unassembled WGS sequence"/>
</dbReference>
<evidence type="ECO:0000313" key="8">
    <source>
        <dbReference type="Proteomes" id="UP001428341"/>
    </source>
</evidence>
<dbReference type="Gene3D" id="2.120.10.30">
    <property type="entry name" value="TolB, C-terminal domain"/>
    <property type="match status" value="1"/>
</dbReference>
<feature type="signal peptide" evidence="5">
    <location>
        <begin position="1"/>
        <end position="26"/>
    </location>
</feature>
<evidence type="ECO:0000256" key="4">
    <source>
        <dbReference type="ARBA" id="ARBA00023180"/>
    </source>
</evidence>
<organism evidence="7 8">
    <name type="scientific">Citrus x changshan-huyou</name>
    <dbReference type="NCBI Taxonomy" id="2935761"/>
    <lineage>
        <taxon>Eukaryota</taxon>
        <taxon>Viridiplantae</taxon>
        <taxon>Streptophyta</taxon>
        <taxon>Embryophyta</taxon>
        <taxon>Tracheophyta</taxon>
        <taxon>Spermatophyta</taxon>
        <taxon>Magnoliopsida</taxon>
        <taxon>eudicotyledons</taxon>
        <taxon>Gunneridae</taxon>
        <taxon>Pentapetalae</taxon>
        <taxon>rosids</taxon>
        <taxon>malvids</taxon>
        <taxon>Sapindales</taxon>
        <taxon>Rutaceae</taxon>
        <taxon>Aurantioideae</taxon>
        <taxon>Citrus</taxon>
    </lineage>
</organism>
<evidence type="ECO:0000256" key="3">
    <source>
        <dbReference type="ARBA" id="ARBA00022554"/>
    </source>
</evidence>
<evidence type="ECO:0000259" key="6">
    <source>
        <dbReference type="Pfam" id="PF03088"/>
    </source>
</evidence>
<comment type="similarity">
    <text evidence="2">Belongs to the strictosidine synthase family.</text>
</comment>
<proteinExistence type="inferred from homology"/>
<dbReference type="GO" id="GO:0012505">
    <property type="term" value="C:endomembrane system"/>
    <property type="evidence" value="ECO:0007669"/>
    <property type="project" value="TreeGrafter"/>
</dbReference>
<reference evidence="7 8" key="1">
    <citation type="submission" date="2024-05" db="EMBL/GenBank/DDBJ databases">
        <title>Haplotype-resolved chromosome-level genome assembly of Huyou (Citrus changshanensis).</title>
        <authorList>
            <person name="Miao C."/>
            <person name="Chen W."/>
            <person name="Wu Y."/>
            <person name="Wang L."/>
            <person name="Zhao S."/>
            <person name="Grierson D."/>
            <person name="Xu C."/>
            <person name="Chen K."/>
        </authorList>
    </citation>
    <scope>NUCLEOTIDE SEQUENCE [LARGE SCALE GENOMIC DNA]</scope>
    <source>
        <strain evidence="7">01-14</strain>
        <tissue evidence="7">Leaf</tissue>
    </source>
</reference>
<dbReference type="InterPro" id="IPR011042">
    <property type="entry name" value="6-blade_b-propeller_TolB-like"/>
</dbReference>
<keyword evidence="5" id="KW-0732">Signal</keyword>
<comment type="caution">
    <text evidence="7">The sequence shown here is derived from an EMBL/GenBank/DDBJ whole genome shotgun (WGS) entry which is preliminary data.</text>
</comment>
<keyword evidence="3" id="KW-0926">Vacuole</keyword>
<evidence type="ECO:0000313" key="7">
    <source>
        <dbReference type="EMBL" id="KAK9187407.1"/>
    </source>
</evidence>
<accession>A0AAP0LWZ6</accession>
<evidence type="ECO:0000256" key="5">
    <source>
        <dbReference type="SAM" id="SignalP"/>
    </source>
</evidence>
<dbReference type="EMBL" id="JBCGBO010000007">
    <property type="protein sequence ID" value="KAK9187407.1"/>
    <property type="molecule type" value="Genomic_DNA"/>
</dbReference>
<dbReference type="InterPro" id="IPR018119">
    <property type="entry name" value="Strictosidine_synth_cons-reg"/>
</dbReference>
<dbReference type="SUPFAM" id="SSF63829">
    <property type="entry name" value="Calcium-dependent phosphotriesterase"/>
    <property type="match status" value="1"/>
</dbReference>
<evidence type="ECO:0000256" key="1">
    <source>
        <dbReference type="ARBA" id="ARBA00004116"/>
    </source>
</evidence>
<evidence type="ECO:0000256" key="2">
    <source>
        <dbReference type="ARBA" id="ARBA00009191"/>
    </source>
</evidence>
<gene>
    <name evidence="7" type="ORF">WN944_018801</name>
</gene>
<dbReference type="AlphaFoldDB" id="A0AAP0LWZ6"/>
<dbReference type="PANTHER" id="PTHR10426">
    <property type="entry name" value="STRICTOSIDINE SYNTHASE-RELATED"/>
    <property type="match status" value="1"/>
</dbReference>
<feature type="domain" description="Strictosidine synthase conserved region" evidence="6">
    <location>
        <begin position="139"/>
        <end position="222"/>
    </location>
</feature>
<comment type="subcellular location">
    <subcellularLocation>
        <location evidence="1">Vacuole</location>
    </subcellularLocation>
</comment>
<dbReference type="GO" id="GO:0005773">
    <property type="term" value="C:vacuole"/>
    <property type="evidence" value="ECO:0007669"/>
    <property type="project" value="UniProtKB-SubCell"/>
</dbReference>
<keyword evidence="4" id="KW-0325">Glycoprotein</keyword>
<protein>
    <recommendedName>
        <fullName evidence="6">Strictosidine synthase conserved region domain-containing protein</fullName>
    </recommendedName>
</protein>
<feature type="chain" id="PRO_5042974525" description="Strictosidine synthase conserved region domain-containing protein" evidence="5">
    <location>
        <begin position="27"/>
        <end position="357"/>
    </location>
</feature>